<evidence type="ECO:0000313" key="3">
    <source>
        <dbReference type="Proteomes" id="UP000326198"/>
    </source>
</evidence>
<name>A0A5N7BK36_9EURO</name>
<keyword evidence="3" id="KW-1185">Reference proteome</keyword>
<sequence>MTEDKKRGTDSHSNDDPSDKQPNPTKPTDETNSKNTPSLASRIQSSASGLARQAFSASGSSGDAAQFLTTGSKAGTTTTTSSSALAAAEQYNQVSGPSAPSSAGAQLHGNNAATFRSTTTPQQGGFEIPRLTEEEFAQAGNDFLEPSASTSTIDKGKGKAREQLSSITHHHHAPGPADGSAVVSLLSDSTFDPTFSHEPAEIIETELSPPQQLTPAEIQMLESFRRQMIPQPDTSFPSTHRLTSASLVPDIDTILDSAPAQTDADAAALRDTVLANLPGSEDWVDVEERYHDEVWGWLKPTLEAAAKELEEKKEDPKGEDGPAVQRLKMVLTHMRAKL</sequence>
<protein>
    <submittedName>
        <fullName evidence="2">Uncharacterized protein</fullName>
    </submittedName>
</protein>
<feature type="compositionally biased region" description="Low complexity" evidence="1">
    <location>
        <begin position="53"/>
        <end position="81"/>
    </location>
</feature>
<evidence type="ECO:0000313" key="2">
    <source>
        <dbReference type="EMBL" id="KAE8382164.1"/>
    </source>
</evidence>
<feature type="region of interest" description="Disordered" evidence="1">
    <location>
        <begin position="1"/>
        <end position="81"/>
    </location>
</feature>
<feature type="compositionally biased region" description="Polar residues" evidence="1">
    <location>
        <begin position="33"/>
        <end position="48"/>
    </location>
</feature>
<feature type="compositionally biased region" description="Basic and acidic residues" evidence="1">
    <location>
        <begin position="1"/>
        <end position="19"/>
    </location>
</feature>
<reference evidence="2 3" key="1">
    <citation type="submission" date="2019-04" db="EMBL/GenBank/DDBJ databases">
        <title>Friends and foes A comparative genomics studyof 23 Aspergillus species from section Flavi.</title>
        <authorList>
            <consortium name="DOE Joint Genome Institute"/>
            <person name="Kjaerbolling I."/>
            <person name="Vesth T."/>
            <person name="Frisvad J.C."/>
            <person name="Nybo J.L."/>
            <person name="Theobald S."/>
            <person name="Kildgaard S."/>
            <person name="Isbrandt T."/>
            <person name="Kuo A."/>
            <person name="Sato A."/>
            <person name="Lyhne E.K."/>
            <person name="Kogle M.E."/>
            <person name="Wiebenga A."/>
            <person name="Kun R.S."/>
            <person name="Lubbers R.J."/>
            <person name="Makela M.R."/>
            <person name="Barry K."/>
            <person name="Chovatia M."/>
            <person name="Clum A."/>
            <person name="Daum C."/>
            <person name="Haridas S."/>
            <person name="He G."/>
            <person name="LaButti K."/>
            <person name="Lipzen A."/>
            <person name="Mondo S."/>
            <person name="Riley R."/>
            <person name="Salamov A."/>
            <person name="Simmons B.A."/>
            <person name="Magnuson J.K."/>
            <person name="Henrissat B."/>
            <person name="Mortensen U.H."/>
            <person name="Larsen T.O."/>
            <person name="Devries R.P."/>
            <person name="Grigoriev I.V."/>
            <person name="Machida M."/>
            <person name="Baker S.E."/>
            <person name="Andersen M.R."/>
        </authorList>
    </citation>
    <scope>NUCLEOTIDE SEQUENCE [LARGE SCALE GENOMIC DNA]</scope>
    <source>
        <strain evidence="2 3">IBT 29228</strain>
    </source>
</reference>
<organism evidence="2 3">
    <name type="scientific">Aspergillus bertholletiae</name>
    <dbReference type="NCBI Taxonomy" id="1226010"/>
    <lineage>
        <taxon>Eukaryota</taxon>
        <taxon>Fungi</taxon>
        <taxon>Dikarya</taxon>
        <taxon>Ascomycota</taxon>
        <taxon>Pezizomycotina</taxon>
        <taxon>Eurotiomycetes</taxon>
        <taxon>Eurotiomycetidae</taxon>
        <taxon>Eurotiales</taxon>
        <taxon>Aspergillaceae</taxon>
        <taxon>Aspergillus</taxon>
        <taxon>Aspergillus subgen. Circumdati</taxon>
    </lineage>
</organism>
<dbReference type="OrthoDB" id="5337545at2759"/>
<gene>
    <name evidence="2" type="ORF">BDV26DRAFT_288692</name>
</gene>
<proteinExistence type="predicted"/>
<feature type="region of interest" description="Disordered" evidence="1">
    <location>
        <begin position="142"/>
        <end position="181"/>
    </location>
</feature>
<evidence type="ECO:0000256" key="1">
    <source>
        <dbReference type="SAM" id="MobiDB-lite"/>
    </source>
</evidence>
<dbReference type="Proteomes" id="UP000326198">
    <property type="component" value="Unassembled WGS sequence"/>
</dbReference>
<dbReference type="EMBL" id="ML736164">
    <property type="protein sequence ID" value="KAE8382164.1"/>
    <property type="molecule type" value="Genomic_DNA"/>
</dbReference>
<dbReference type="AlphaFoldDB" id="A0A5N7BK36"/>
<accession>A0A5N7BK36</accession>